<feature type="transmembrane region" description="Helical" evidence="7">
    <location>
        <begin position="262"/>
        <end position="286"/>
    </location>
</feature>
<gene>
    <name evidence="8" type="ORF">HH303_15665</name>
</gene>
<feature type="transmembrane region" description="Helical" evidence="7">
    <location>
        <begin position="33"/>
        <end position="50"/>
    </location>
</feature>
<keyword evidence="4 7" id="KW-0812">Transmembrane</keyword>
<proteinExistence type="inferred from homology"/>
<protein>
    <submittedName>
        <fullName evidence="8">Permease</fullName>
    </submittedName>
</protein>
<evidence type="ECO:0000256" key="1">
    <source>
        <dbReference type="ARBA" id="ARBA00004651"/>
    </source>
</evidence>
<organism evidence="8 9">
    <name type="scientific">Pacificispira spongiicola</name>
    <dbReference type="NCBI Taxonomy" id="2729598"/>
    <lineage>
        <taxon>Bacteria</taxon>
        <taxon>Pseudomonadati</taxon>
        <taxon>Pseudomonadota</taxon>
        <taxon>Alphaproteobacteria</taxon>
        <taxon>Rhodospirillales</taxon>
        <taxon>Rhodospirillaceae</taxon>
        <taxon>Pacificispira</taxon>
    </lineage>
</organism>
<dbReference type="PANTHER" id="PTHR42775:SF1">
    <property type="entry name" value="PERMEASE RV2963-RELATED"/>
    <property type="match status" value="1"/>
</dbReference>
<evidence type="ECO:0000256" key="7">
    <source>
        <dbReference type="SAM" id="Phobius"/>
    </source>
</evidence>
<keyword evidence="6 7" id="KW-0472">Membrane</keyword>
<feature type="transmembrane region" description="Helical" evidence="7">
    <location>
        <begin position="307"/>
        <end position="329"/>
    </location>
</feature>
<dbReference type="InterPro" id="IPR005524">
    <property type="entry name" value="DUF318"/>
</dbReference>
<dbReference type="AlphaFoldDB" id="A0A7Y0HFJ9"/>
<evidence type="ECO:0000256" key="5">
    <source>
        <dbReference type="ARBA" id="ARBA00022989"/>
    </source>
</evidence>
<comment type="subcellular location">
    <subcellularLocation>
        <location evidence="1">Cell membrane</location>
        <topology evidence="1">Multi-pass membrane protein</topology>
    </subcellularLocation>
</comment>
<keyword evidence="9" id="KW-1185">Reference proteome</keyword>
<dbReference type="PANTHER" id="PTHR42775">
    <property type="entry name" value="PERMEASE RV2963-RELATED"/>
    <property type="match status" value="1"/>
</dbReference>
<keyword evidence="3" id="KW-1003">Cell membrane</keyword>
<evidence type="ECO:0000256" key="6">
    <source>
        <dbReference type="ARBA" id="ARBA00023136"/>
    </source>
</evidence>
<comment type="caution">
    <text evidence="8">The sequence shown here is derived from an EMBL/GenBank/DDBJ whole genome shotgun (WGS) entry which is preliminary data.</text>
</comment>
<evidence type="ECO:0000313" key="9">
    <source>
        <dbReference type="Proteomes" id="UP000539372"/>
    </source>
</evidence>
<reference evidence="8 9" key="1">
    <citation type="submission" date="2020-04" db="EMBL/GenBank/DDBJ databases">
        <title>Rhodospirillaceae bacterium KN72 isolated from deep sea.</title>
        <authorList>
            <person name="Zhang D.-C."/>
        </authorList>
    </citation>
    <scope>NUCLEOTIDE SEQUENCE [LARGE SCALE GENOMIC DNA]</scope>
    <source>
        <strain evidence="8 9">KN72</strain>
    </source>
</reference>
<feature type="transmembrane region" description="Helical" evidence="7">
    <location>
        <begin position="234"/>
        <end position="256"/>
    </location>
</feature>
<feature type="transmembrane region" description="Helical" evidence="7">
    <location>
        <begin position="162"/>
        <end position="184"/>
    </location>
</feature>
<evidence type="ECO:0000256" key="2">
    <source>
        <dbReference type="ARBA" id="ARBA00006386"/>
    </source>
</evidence>
<dbReference type="Proteomes" id="UP000539372">
    <property type="component" value="Unassembled WGS sequence"/>
</dbReference>
<keyword evidence="5 7" id="KW-1133">Transmembrane helix</keyword>
<feature type="transmembrane region" description="Helical" evidence="7">
    <location>
        <begin position="114"/>
        <end position="142"/>
    </location>
</feature>
<accession>A0A7Y0HFJ9</accession>
<sequence length="357" mass="37127">MSDHAHHSPDLPSNFDFSGNLVSWLRSLRTDRVVWAFLILTAVTVLAVGWDETSGLLGATWNSVVETGPFILLSVVIAATVKATGADRLIAVALSGRQTVAVFSAAAFGALSPFCSCGVVPLIAALLAAGVPLAPVMAFWLASPIIDPEMLVLTWGVLGPEIAIAKTLSAIGIGLVGGAAVIALQKGGHLQDVLRFEKKPATSCGSSPVTGEKPVWRFWREAPRRTAFVTEIGTMGWFLLKWLSIAFLLEAMMVAWVPMENLAGWVTGLGVWSVPAAAAVGVPAYLNGYAAIPLVRGLMEVGLQPGAALAFMVAGGVTCIPAVVAVRALVKTPTFLLYLGVAAAGSVASGLLYSLIA</sequence>
<dbReference type="GO" id="GO:0005886">
    <property type="term" value="C:plasma membrane"/>
    <property type="evidence" value="ECO:0007669"/>
    <property type="project" value="UniProtKB-SubCell"/>
</dbReference>
<dbReference type="EMBL" id="JABBNT010000004">
    <property type="protein sequence ID" value="NMM45935.1"/>
    <property type="molecule type" value="Genomic_DNA"/>
</dbReference>
<evidence type="ECO:0000256" key="3">
    <source>
        <dbReference type="ARBA" id="ARBA00022475"/>
    </source>
</evidence>
<dbReference type="InterPro" id="IPR053166">
    <property type="entry name" value="UPF0718_permease"/>
</dbReference>
<dbReference type="Pfam" id="PF03773">
    <property type="entry name" value="ArsP_1"/>
    <property type="match status" value="1"/>
</dbReference>
<evidence type="ECO:0000313" key="8">
    <source>
        <dbReference type="EMBL" id="NMM45935.1"/>
    </source>
</evidence>
<comment type="similarity">
    <text evidence="2">Belongs to the UPF0718 family.</text>
</comment>
<evidence type="ECO:0000256" key="4">
    <source>
        <dbReference type="ARBA" id="ARBA00022692"/>
    </source>
</evidence>
<feature type="transmembrane region" description="Helical" evidence="7">
    <location>
        <begin position="335"/>
        <end position="356"/>
    </location>
</feature>
<name>A0A7Y0HFJ9_9PROT</name>